<evidence type="ECO:0000259" key="3">
    <source>
        <dbReference type="SMART" id="SM00470"/>
    </source>
</evidence>
<comment type="caution">
    <text evidence="4">The sequence shown here is derived from an EMBL/GenBank/DDBJ whole genome shotgun (WGS) entry which is preliminary data.</text>
</comment>
<evidence type="ECO:0000256" key="1">
    <source>
        <dbReference type="ARBA" id="ARBA00006295"/>
    </source>
</evidence>
<dbReference type="OrthoDB" id="9802051at2"/>
<organism evidence="4 5">
    <name type="scientific">Meiothermus taiwanensis</name>
    <dbReference type="NCBI Taxonomy" id="172827"/>
    <lineage>
        <taxon>Bacteria</taxon>
        <taxon>Thermotogati</taxon>
        <taxon>Deinococcota</taxon>
        <taxon>Deinococci</taxon>
        <taxon>Thermales</taxon>
        <taxon>Thermaceae</taxon>
        <taxon>Meiothermus</taxon>
    </lineage>
</organism>
<dbReference type="PANTHER" id="PTHR33375">
    <property type="entry name" value="CHROMOSOME-PARTITIONING PROTEIN PARB-RELATED"/>
    <property type="match status" value="1"/>
</dbReference>
<accession>A0A399E0G9</accession>
<dbReference type="Pfam" id="PF02195">
    <property type="entry name" value="ParB_N"/>
    <property type="match status" value="1"/>
</dbReference>
<name>A0A399E0G9_9DEIN</name>
<dbReference type="Pfam" id="PF17762">
    <property type="entry name" value="HTH_ParB"/>
    <property type="match status" value="1"/>
</dbReference>
<dbReference type="AlphaFoldDB" id="A0A399E0G9"/>
<dbReference type="FunFam" id="3.90.1530.30:FF:000001">
    <property type="entry name" value="Chromosome partitioning protein ParB"/>
    <property type="match status" value="1"/>
</dbReference>
<dbReference type="InterPro" id="IPR004437">
    <property type="entry name" value="ParB/RepB/Spo0J"/>
</dbReference>
<dbReference type="GO" id="GO:0003677">
    <property type="term" value="F:DNA binding"/>
    <property type="evidence" value="ECO:0007669"/>
    <property type="project" value="UniProtKB-KW"/>
</dbReference>
<dbReference type="CDD" id="cd16393">
    <property type="entry name" value="SPO0J_N"/>
    <property type="match status" value="1"/>
</dbReference>
<dbReference type="KEGG" id="mtai:Mtai_v1c28490"/>
<dbReference type="InterPro" id="IPR050336">
    <property type="entry name" value="Chromosome_partition/occlusion"/>
</dbReference>
<dbReference type="GO" id="GO:0007059">
    <property type="term" value="P:chromosome segregation"/>
    <property type="evidence" value="ECO:0007669"/>
    <property type="project" value="TreeGrafter"/>
</dbReference>
<reference evidence="4 5" key="1">
    <citation type="submission" date="2018-08" db="EMBL/GenBank/DDBJ databases">
        <title>Meiothermus cateniformans JCM 15151 genome sequencing project.</title>
        <authorList>
            <person name="Da Costa M.S."/>
            <person name="Albuquerque L."/>
            <person name="Raposo P."/>
            <person name="Froufe H.J.C."/>
            <person name="Barroso C.S."/>
            <person name="Egas C."/>
        </authorList>
    </citation>
    <scope>NUCLEOTIDE SEQUENCE [LARGE SCALE GENOMIC DNA]</scope>
    <source>
        <strain evidence="4 5">JCM 15151</strain>
    </source>
</reference>
<comment type="similarity">
    <text evidence="1">Belongs to the ParB family.</text>
</comment>
<dbReference type="SUPFAM" id="SSF109709">
    <property type="entry name" value="KorB DNA-binding domain-like"/>
    <property type="match status" value="1"/>
</dbReference>
<dbReference type="Proteomes" id="UP000266089">
    <property type="component" value="Unassembled WGS sequence"/>
</dbReference>
<dbReference type="InterPro" id="IPR003115">
    <property type="entry name" value="ParB_N"/>
</dbReference>
<dbReference type="Gene3D" id="3.90.1530.30">
    <property type="match status" value="1"/>
</dbReference>
<keyword evidence="2" id="KW-0238">DNA-binding</keyword>
<dbReference type="EMBL" id="QWKX01000030">
    <property type="protein sequence ID" value="RIH77188.1"/>
    <property type="molecule type" value="Genomic_DNA"/>
</dbReference>
<dbReference type="Gene3D" id="1.10.10.2830">
    <property type="match status" value="1"/>
</dbReference>
<dbReference type="NCBIfam" id="TIGR00180">
    <property type="entry name" value="parB_part"/>
    <property type="match status" value="1"/>
</dbReference>
<evidence type="ECO:0000256" key="2">
    <source>
        <dbReference type="ARBA" id="ARBA00023125"/>
    </source>
</evidence>
<dbReference type="InterPro" id="IPR041468">
    <property type="entry name" value="HTH_ParB/Spo0J"/>
</dbReference>
<evidence type="ECO:0000313" key="4">
    <source>
        <dbReference type="EMBL" id="RIH77188.1"/>
    </source>
</evidence>
<sequence length="295" mass="33529">MSQLSELLAHIEAKADQLDKRLKSGARLPLSALRPNPHQPRKRLEGIEDLAQSVREKGLLQPLLVRPLGEGRYEIVAGERRYRAAMAAGLSEVPAVVLEVSQEEARALALVENLKREDLNPYEETVALLDLLALRQGTSREEAARLLQNLLQLEKRKSGLSHDVVGQREAVEDVFRTAARMDWRSFVQHRLPLLRLPDELRAALEEGSIPYSAALELKKVKDEKARKTLLEEAKAGLAVQELRRRVRALSEKSQQPEQDLHKRFKALFPRLKALPPERRKEVLRHLEALEALLNR</sequence>
<proteinExistence type="inferred from homology"/>
<protein>
    <submittedName>
        <fullName evidence="4">Chromosome-partitioning protein Spo0J</fullName>
    </submittedName>
</protein>
<dbReference type="GO" id="GO:0005694">
    <property type="term" value="C:chromosome"/>
    <property type="evidence" value="ECO:0007669"/>
    <property type="project" value="TreeGrafter"/>
</dbReference>
<dbReference type="SMART" id="SM00470">
    <property type="entry name" value="ParB"/>
    <property type="match status" value="1"/>
</dbReference>
<evidence type="ECO:0000313" key="5">
    <source>
        <dbReference type="Proteomes" id="UP000266089"/>
    </source>
</evidence>
<gene>
    <name evidence="4" type="primary">spo0C_1</name>
    <name evidence="4" type="ORF">Mcate_01441</name>
</gene>
<dbReference type="InterPro" id="IPR036086">
    <property type="entry name" value="ParB/Sulfiredoxin_sf"/>
</dbReference>
<dbReference type="PANTHER" id="PTHR33375:SF7">
    <property type="entry name" value="CHROMOSOME 2-PARTITIONING PROTEIN PARB-RELATED"/>
    <property type="match status" value="1"/>
</dbReference>
<feature type="domain" description="ParB-like N-terminal" evidence="3">
    <location>
        <begin position="26"/>
        <end position="114"/>
    </location>
</feature>
<dbReference type="SUPFAM" id="SSF110849">
    <property type="entry name" value="ParB/Sulfiredoxin"/>
    <property type="match status" value="1"/>
</dbReference>
<dbReference type="RefSeq" id="WP_027888906.1">
    <property type="nucleotide sequence ID" value="NZ_JBHSXZ010000033.1"/>
</dbReference>